<evidence type="ECO:0000313" key="1">
    <source>
        <dbReference type="EMBL" id="GAG65978.1"/>
    </source>
</evidence>
<reference evidence="1" key="1">
    <citation type="journal article" date="2014" name="Front. Microbiol.">
        <title>High frequency of phylogenetically diverse reductive dehalogenase-homologous genes in deep subseafloor sedimentary metagenomes.</title>
        <authorList>
            <person name="Kawai M."/>
            <person name="Futagami T."/>
            <person name="Toyoda A."/>
            <person name="Takaki Y."/>
            <person name="Nishi S."/>
            <person name="Hori S."/>
            <person name="Arai W."/>
            <person name="Tsubouchi T."/>
            <person name="Morono Y."/>
            <person name="Uchiyama I."/>
            <person name="Ito T."/>
            <person name="Fujiyama A."/>
            <person name="Inagaki F."/>
            <person name="Takami H."/>
        </authorList>
    </citation>
    <scope>NUCLEOTIDE SEQUENCE</scope>
    <source>
        <strain evidence="1">Expedition CK06-06</strain>
    </source>
</reference>
<gene>
    <name evidence="1" type="ORF">S01H4_07972</name>
</gene>
<protein>
    <submittedName>
        <fullName evidence="1">Uncharacterized protein</fullName>
    </submittedName>
</protein>
<feature type="non-terminal residue" evidence="1">
    <location>
        <position position="1"/>
    </location>
</feature>
<comment type="caution">
    <text evidence="1">The sequence shown here is derived from an EMBL/GenBank/DDBJ whole genome shotgun (WGS) entry which is preliminary data.</text>
</comment>
<organism evidence="1">
    <name type="scientific">marine sediment metagenome</name>
    <dbReference type="NCBI Taxonomy" id="412755"/>
    <lineage>
        <taxon>unclassified sequences</taxon>
        <taxon>metagenomes</taxon>
        <taxon>ecological metagenomes</taxon>
    </lineage>
</organism>
<sequence length="307" mass="37026">QRSINKIILNELKSNTTIYNAFISDISDKWKEFQKKNEQRKIKYRYTIFFHRNFDYFFRQSIDNLFGFNSKNLKLMSKENVTDNDLYFEYKFYFSEDEMNLISEFKERVSHPLDYDRIIPFIFEVLITILGMIIRKTINKKIWISQNGARLKKKGKKSYLHLLITIRRSPDEIMDGYLAFVLYNFAIRHPEIPDSYKKTLFERKNLLTKIALKNYTIAKYQLVDIIFTFFKKCTLLENVSPFLDFLNFVCSRVEDSIFDTIEIIKEDFLSNLDYPPEVNESLIRIFNFINKYSTLFSTFQANNYIFY</sequence>
<proteinExistence type="predicted"/>
<name>X0ZZW5_9ZZZZ</name>
<accession>X0ZZW5</accession>
<dbReference type="EMBL" id="BART01002672">
    <property type="protein sequence ID" value="GAG65978.1"/>
    <property type="molecule type" value="Genomic_DNA"/>
</dbReference>
<dbReference type="AlphaFoldDB" id="X0ZZW5"/>